<feature type="domain" description="HTH tetR-type" evidence="3">
    <location>
        <begin position="3"/>
        <end position="63"/>
    </location>
</feature>
<dbReference type="SUPFAM" id="SSF46689">
    <property type="entry name" value="Homeodomain-like"/>
    <property type="match status" value="1"/>
</dbReference>
<keyword evidence="1 2" id="KW-0238">DNA-binding</keyword>
<gene>
    <name evidence="4" type="ORF">GCM10009741_64380</name>
</gene>
<sequence>MTVTVDETLRAATVAVLAEHGWDGVTLERVAEQVGRSRVTLWRQGFTVEALLNSLLDALATDYRDAMWPVLTATGSGRQGLVKALNALFDVLDRHLPLMMSSDLVFHREQERNGSVVYLEPFERFLREGADDGSLHPRGRVDDVAEIVMVSATTTYVHMRGRHHWSKARVRGLTLDLILRGLVEP</sequence>
<evidence type="ECO:0000313" key="4">
    <source>
        <dbReference type="EMBL" id="GAA1551012.1"/>
    </source>
</evidence>
<dbReference type="SUPFAM" id="SSF48498">
    <property type="entry name" value="Tetracyclin repressor-like, C-terminal domain"/>
    <property type="match status" value="1"/>
</dbReference>
<dbReference type="RefSeq" id="WP_344180958.1">
    <property type="nucleotide sequence ID" value="NZ_BAAANC010000003.1"/>
</dbReference>
<evidence type="ECO:0000259" key="3">
    <source>
        <dbReference type="PROSITE" id="PS50977"/>
    </source>
</evidence>
<dbReference type="Gene3D" id="1.10.10.60">
    <property type="entry name" value="Homeodomain-like"/>
    <property type="match status" value="1"/>
</dbReference>
<evidence type="ECO:0000256" key="2">
    <source>
        <dbReference type="PROSITE-ProRule" id="PRU00335"/>
    </source>
</evidence>
<accession>A0ABP4MVI3</accession>
<dbReference type="InterPro" id="IPR001647">
    <property type="entry name" value="HTH_TetR"/>
</dbReference>
<reference evidence="5" key="1">
    <citation type="journal article" date="2019" name="Int. J. Syst. Evol. Microbiol.">
        <title>The Global Catalogue of Microorganisms (GCM) 10K type strain sequencing project: providing services to taxonomists for standard genome sequencing and annotation.</title>
        <authorList>
            <consortium name="The Broad Institute Genomics Platform"/>
            <consortium name="The Broad Institute Genome Sequencing Center for Infectious Disease"/>
            <person name="Wu L."/>
            <person name="Ma J."/>
        </authorList>
    </citation>
    <scope>NUCLEOTIDE SEQUENCE [LARGE SCALE GENOMIC DNA]</scope>
    <source>
        <strain evidence="5">JCM 14303</strain>
    </source>
</reference>
<name>A0ABP4MVI3_9ACTN</name>
<evidence type="ECO:0000313" key="5">
    <source>
        <dbReference type="Proteomes" id="UP001500363"/>
    </source>
</evidence>
<feature type="DNA-binding region" description="H-T-H motif" evidence="2">
    <location>
        <begin position="26"/>
        <end position="45"/>
    </location>
</feature>
<evidence type="ECO:0000256" key="1">
    <source>
        <dbReference type="ARBA" id="ARBA00023125"/>
    </source>
</evidence>
<dbReference type="InterPro" id="IPR036271">
    <property type="entry name" value="Tet_transcr_reg_TetR-rel_C_sf"/>
</dbReference>
<protein>
    <recommendedName>
        <fullName evidence="3">HTH tetR-type domain-containing protein</fullName>
    </recommendedName>
</protein>
<comment type="caution">
    <text evidence="4">The sequence shown here is derived from an EMBL/GenBank/DDBJ whole genome shotgun (WGS) entry which is preliminary data.</text>
</comment>
<dbReference type="PROSITE" id="PS50977">
    <property type="entry name" value="HTH_TETR_2"/>
    <property type="match status" value="1"/>
</dbReference>
<keyword evidence="5" id="KW-1185">Reference proteome</keyword>
<dbReference type="Proteomes" id="UP001500363">
    <property type="component" value="Unassembled WGS sequence"/>
</dbReference>
<proteinExistence type="predicted"/>
<dbReference type="Gene3D" id="1.10.357.10">
    <property type="entry name" value="Tetracycline Repressor, domain 2"/>
    <property type="match status" value="1"/>
</dbReference>
<dbReference type="InterPro" id="IPR009057">
    <property type="entry name" value="Homeodomain-like_sf"/>
</dbReference>
<dbReference type="EMBL" id="BAAANC010000003">
    <property type="protein sequence ID" value="GAA1551012.1"/>
    <property type="molecule type" value="Genomic_DNA"/>
</dbReference>
<organism evidence="4 5">
    <name type="scientific">Kribbella lupini</name>
    <dbReference type="NCBI Taxonomy" id="291602"/>
    <lineage>
        <taxon>Bacteria</taxon>
        <taxon>Bacillati</taxon>
        <taxon>Actinomycetota</taxon>
        <taxon>Actinomycetes</taxon>
        <taxon>Propionibacteriales</taxon>
        <taxon>Kribbellaceae</taxon>
        <taxon>Kribbella</taxon>
    </lineage>
</organism>